<proteinExistence type="predicted"/>
<name>A0A4R5CER3_9ACTN</name>
<sequence length="265" mass="28212">MAQSPRTIPSGDIQDERVAALPLATAYTYVYLPTALDDEGRAVDQPAVLNGMLWPLRIEEHPAAAMSADLTALADAGLICRYTVEGRDYLHDPAWRRRQRLSRPERSTLPRCPIHESGLRELVEDTLSSVSDQVSSIIGGAAANVGQSRVRDTVARIVEDVTFPVDPEKAATYGQRIREFLSGATDADRPDDDAERSPSGRAEPLPAAGTVPVSVDTAPEAEDAGPPSTPGPEPADGGAGSPEAEAKPADVWRDATDDPSPGETR</sequence>
<dbReference type="RefSeq" id="WP_131901982.1">
    <property type="nucleotide sequence ID" value="NZ_SMKZ01000089.1"/>
</dbReference>
<dbReference type="InParanoid" id="A0A4R5CER3"/>
<evidence type="ECO:0000313" key="3">
    <source>
        <dbReference type="Proteomes" id="UP000294739"/>
    </source>
</evidence>
<comment type="caution">
    <text evidence="2">The sequence shown here is derived from an EMBL/GenBank/DDBJ whole genome shotgun (WGS) entry which is preliminary data.</text>
</comment>
<accession>A0A4R5CER3</accession>
<evidence type="ECO:0000313" key="2">
    <source>
        <dbReference type="EMBL" id="TDD95694.1"/>
    </source>
</evidence>
<protein>
    <submittedName>
        <fullName evidence="2">Uncharacterized protein</fullName>
    </submittedName>
</protein>
<dbReference type="EMBL" id="SMKZ01000089">
    <property type="protein sequence ID" value="TDD95694.1"/>
    <property type="molecule type" value="Genomic_DNA"/>
</dbReference>
<feature type="region of interest" description="Disordered" evidence="1">
    <location>
        <begin position="179"/>
        <end position="265"/>
    </location>
</feature>
<gene>
    <name evidence="2" type="ORF">E1269_31075</name>
</gene>
<organism evidence="2 3">
    <name type="scientific">Jiangella asiatica</name>
    <dbReference type="NCBI Taxonomy" id="2530372"/>
    <lineage>
        <taxon>Bacteria</taxon>
        <taxon>Bacillati</taxon>
        <taxon>Actinomycetota</taxon>
        <taxon>Actinomycetes</taxon>
        <taxon>Jiangellales</taxon>
        <taxon>Jiangellaceae</taxon>
        <taxon>Jiangella</taxon>
    </lineage>
</organism>
<feature type="compositionally biased region" description="Basic and acidic residues" evidence="1">
    <location>
        <begin position="244"/>
        <end position="256"/>
    </location>
</feature>
<keyword evidence="3" id="KW-1185">Reference proteome</keyword>
<reference evidence="2 3" key="1">
    <citation type="submission" date="2019-03" db="EMBL/GenBank/DDBJ databases">
        <title>Draft genome sequences of novel Actinobacteria.</title>
        <authorList>
            <person name="Sahin N."/>
            <person name="Ay H."/>
            <person name="Saygin H."/>
        </authorList>
    </citation>
    <scope>NUCLEOTIDE SEQUENCE [LARGE SCALE GENOMIC DNA]</scope>
    <source>
        <strain evidence="2 3">5K138</strain>
    </source>
</reference>
<evidence type="ECO:0000256" key="1">
    <source>
        <dbReference type="SAM" id="MobiDB-lite"/>
    </source>
</evidence>
<dbReference type="OrthoDB" id="3383452at2"/>
<dbReference type="Proteomes" id="UP000294739">
    <property type="component" value="Unassembled WGS sequence"/>
</dbReference>
<dbReference type="AlphaFoldDB" id="A0A4R5CER3"/>